<evidence type="ECO:0000313" key="19">
    <source>
        <dbReference type="Proteomes" id="UP000263993"/>
    </source>
</evidence>
<evidence type="ECO:0000256" key="16">
    <source>
        <dbReference type="PIRSR" id="PIRSR006769-3"/>
    </source>
</evidence>
<evidence type="ECO:0000313" key="18">
    <source>
        <dbReference type="EMBL" id="RDV01355.1"/>
    </source>
</evidence>
<comment type="caution">
    <text evidence="18">The sequence shown here is derived from an EMBL/GenBank/DDBJ whole genome shotgun (WGS) entry which is preliminary data.</text>
</comment>
<keyword evidence="7 13" id="KW-0479">Metal-binding</keyword>
<dbReference type="GO" id="GO:0008270">
    <property type="term" value="F:zinc ion binding"/>
    <property type="evidence" value="ECO:0007669"/>
    <property type="project" value="InterPro"/>
</dbReference>
<comment type="catalytic activity">
    <reaction evidence="13">
        <text>2,5-diamino-6-hydroxy-4-(5-phosphoribosylamino)-pyrimidine + H2O + H(+) = 5-amino-6-(5-phospho-D-ribosylamino)uracil + NH4(+)</text>
        <dbReference type="Rhea" id="RHEA:21868"/>
        <dbReference type="ChEBI" id="CHEBI:15377"/>
        <dbReference type="ChEBI" id="CHEBI:15378"/>
        <dbReference type="ChEBI" id="CHEBI:28938"/>
        <dbReference type="ChEBI" id="CHEBI:58453"/>
        <dbReference type="ChEBI" id="CHEBI:58614"/>
        <dbReference type="EC" id="3.5.4.26"/>
    </reaction>
</comment>
<dbReference type="NCBIfam" id="TIGR00227">
    <property type="entry name" value="ribD_Cterm"/>
    <property type="match status" value="1"/>
</dbReference>
<evidence type="ECO:0000256" key="14">
    <source>
        <dbReference type="PIRSR" id="PIRSR006769-1"/>
    </source>
</evidence>
<dbReference type="NCBIfam" id="TIGR00326">
    <property type="entry name" value="eubact_ribD"/>
    <property type="match status" value="1"/>
</dbReference>
<feature type="binding site" evidence="15">
    <location>
        <position position="221"/>
    </location>
    <ligand>
        <name>NADP(+)</name>
        <dbReference type="ChEBI" id="CHEBI:58349"/>
    </ligand>
</feature>
<dbReference type="CDD" id="cd01284">
    <property type="entry name" value="Riboflavin_deaminase-reductase"/>
    <property type="match status" value="1"/>
</dbReference>
<dbReference type="OrthoDB" id="9800865at2"/>
<comment type="pathway">
    <text evidence="3 13">Cofactor biosynthesis; riboflavin biosynthesis; 5-amino-6-(D-ribitylamino)uracil from GTP: step 3/4.</text>
</comment>
<reference evidence="19" key="1">
    <citation type="submission" date="2018-08" db="EMBL/GenBank/DDBJ databases">
        <authorList>
            <person name="Kim S.-J."/>
            <person name="Jung G.-Y."/>
        </authorList>
    </citation>
    <scope>NUCLEOTIDE SEQUENCE [LARGE SCALE GENOMIC DNA]</scope>
    <source>
        <strain evidence="19">GY_H</strain>
    </source>
</reference>
<dbReference type="Pfam" id="PF01872">
    <property type="entry name" value="RibD_C"/>
    <property type="match status" value="1"/>
</dbReference>
<dbReference type="GO" id="GO:0009231">
    <property type="term" value="P:riboflavin biosynthetic process"/>
    <property type="evidence" value="ECO:0007669"/>
    <property type="project" value="UniProtKB-UniPathway"/>
</dbReference>
<keyword evidence="6 13" id="KW-0686">Riboflavin biosynthesis</keyword>
<dbReference type="Proteomes" id="UP000263993">
    <property type="component" value="Unassembled WGS sequence"/>
</dbReference>
<gene>
    <name evidence="18" type="primary">ribD</name>
    <name evidence="18" type="ORF">DXH78_19220</name>
</gene>
<dbReference type="PANTHER" id="PTHR38011">
    <property type="entry name" value="DIHYDROFOLATE REDUCTASE FAMILY PROTEIN (AFU_ORTHOLOGUE AFUA_8G06820)"/>
    <property type="match status" value="1"/>
</dbReference>
<feature type="binding site" evidence="15">
    <location>
        <position position="218"/>
    </location>
    <ligand>
        <name>substrate</name>
    </ligand>
</feature>
<dbReference type="GO" id="GO:0050661">
    <property type="term" value="F:NADP binding"/>
    <property type="evidence" value="ECO:0007669"/>
    <property type="project" value="InterPro"/>
</dbReference>
<dbReference type="PROSITE" id="PS00903">
    <property type="entry name" value="CYT_DCMP_DEAMINASES_1"/>
    <property type="match status" value="1"/>
</dbReference>
<feature type="domain" description="CMP/dCMP-type deaminase" evidence="17">
    <location>
        <begin position="15"/>
        <end position="137"/>
    </location>
</feature>
<comment type="cofactor">
    <cofactor evidence="13 16">
        <name>Zn(2+)</name>
        <dbReference type="ChEBI" id="CHEBI:29105"/>
    </cofactor>
    <text evidence="13 16">Binds 1 zinc ion.</text>
</comment>
<dbReference type="SUPFAM" id="SSF53927">
    <property type="entry name" value="Cytidine deaminase-like"/>
    <property type="match status" value="1"/>
</dbReference>
<name>A0A371B197_9BRAD</name>
<dbReference type="InterPro" id="IPR016192">
    <property type="entry name" value="APOBEC/CMP_deaminase_Zn-bd"/>
</dbReference>
<dbReference type="GO" id="GO:0008835">
    <property type="term" value="F:diaminohydroxyphosphoribosylaminopyrimidine deaminase activity"/>
    <property type="evidence" value="ECO:0007669"/>
    <property type="project" value="UniProtKB-EC"/>
</dbReference>
<dbReference type="PANTHER" id="PTHR38011:SF7">
    <property type="entry name" value="2,5-DIAMINO-6-RIBOSYLAMINO-4(3H)-PYRIMIDINONE 5'-PHOSPHATE REDUCTASE"/>
    <property type="match status" value="1"/>
</dbReference>
<feature type="binding site" evidence="15">
    <location>
        <position position="309"/>
    </location>
    <ligand>
        <name>substrate</name>
    </ligand>
</feature>
<evidence type="ECO:0000256" key="7">
    <source>
        <dbReference type="ARBA" id="ARBA00022723"/>
    </source>
</evidence>
<dbReference type="GO" id="GO:0008703">
    <property type="term" value="F:5-amino-6-(5-phosphoribosylamino)uracil reductase activity"/>
    <property type="evidence" value="ECO:0007669"/>
    <property type="project" value="UniProtKB-EC"/>
</dbReference>
<feature type="binding site" evidence="15">
    <location>
        <position position="210"/>
    </location>
    <ligand>
        <name>NADP(+)</name>
        <dbReference type="ChEBI" id="CHEBI:58349"/>
    </ligand>
</feature>
<dbReference type="PROSITE" id="PS51747">
    <property type="entry name" value="CYT_DCMP_DEAMINASES_2"/>
    <property type="match status" value="1"/>
</dbReference>
<feature type="binding site" evidence="15">
    <location>
        <begin position="311"/>
        <end position="317"/>
    </location>
    <ligand>
        <name>NADP(+)</name>
        <dbReference type="ChEBI" id="CHEBI:58349"/>
    </ligand>
</feature>
<evidence type="ECO:0000256" key="10">
    <source>
        <dbReference type="ARBA" id="ARBA00022857"/>
    </source>
</evidence>
<feature type="binding site" evidence="16">
    <location>
        <position position="89"/>
    </location>
    <ligand>
        <name>Zn(2+)</name>
        <dbReference type="ChEBI" id="CHEBI:29105"/>
        <note>catalytic</note>
    </ligand>
</feature>
<keyword evidence="8 13" id="KW-0378">Hydrolase</keyword>
<evidence type="ECO:0000256" key="15">
    <source>
        <dbReference type="PIRSR" id="PIRSR006769-2"/>
    </source>
</evidence>
<dbReference type="Pfam" id="PF00383">
    <property type="entry name" value="dCMP_cyt_deam_1"/>
    <property type="match status" value="1"/>
</dbReference>
<dbReference type="UniPathway" id="UPA00275">
    <property type="reaction ID" value="UER00401"/>
</dbReference>
<comment type="function">
    <text evidence="1 13">Converts 2,5-diamino-6-(ribosylamino)-4(3h)-pyrimidinone 5'-phosphate into 5-amino-6-(ribosylamino)-2,4(1h,3h)-pyrimidinedione 5'-phosphate.</text>
</comment>
<evidence type="ECO:0000256" key="8">
    <source>
        <dbReference type="ARBA" id="ARBA00022801"/>
    </source>
</evidence>
<feature type="binding site" evidence="15">
    <location>
        <position position="214"/>
    </location>
    <ligand>
        <name>NADP(+)</name>
        <dbReference type="ChEBI" id="CHEBI:58349"/>
    </ligand>
</feature>
<evidence type="ECO:0000256" key="2">
    <source>
        <dbReference type="ARBA" id="ARBA00004882"/>
    </source>
</evidence>
<dbReference type="RefSeq" id="WP_115518873.1">
    <property type="nucleotide sequence ID" value="NZ_QRGO01000003.1"/>
</dbReference>
<dbReference type="EMBL" id="QRGO01000003">
    <property type="protein sequence ID" value="RDV01355.1"/>
    <property type="molecule type" value="Genomic_DNA"/>
</dbReference>
<keyword evidence="10 13" id="KW-0521">NADP</keyword>
<dbReference type="InterPro" id="IPR002734">
    <property type="entry name" value="RibDG_C"/>
</dbReference>
<evidence type="ECO:0000256" key="5">
    <source>
        <dbReference type="ARBA" id="ARBA00007417"/>
    </source>
</evidence>
<keyword evidence="19" id="KW-1185">Reference proteome</keyword>
<feature type="binding site" evidence="15">
    <location>
        <position position="168"/>
    </location>
    <ligand>
        <name>NADP(+)</name>
        <dbReference type="ChEBI" id="CHEBI:58349"/>
    </ligand>
</feature>
<evidence type="ECO:0000259" key="17">
    <source>
        <dbReference type="PROSITE" id="PS51747"/>
    </source>
</evidence>
<feature type="active site" description="Proton donor" evidence="14">
    <location>
        <position position="66"/>
    </location>
</feature>
<keyword evidence="9 13" id="KW-0862">Zinc</keyword>
<dbReference type="InterPro" id="IPR050765">
    <property type="entry name" value="Riboflavin_Biosynth_HTPR"/>
</dbReference>
<organism evidence="18 19">
    <name type="scientific">Undibacter mobilis</name>
    <dbReference type="NCBI Taxonomy" id="2292256"/>
    <lineage>
        <taxon>Bacteria</taxon>
        <taxon>Pseudomonadati</taxon>
        <taxon>Pseudomonadota</taxon>
        <taxon>Alphaproteobacteria</taxon>
        <taxon>Hyphomicrobiales</taxon>
        <taxon>Nitrobacteraceae</taxon>
        <taxon>Undibacter</taxon>
    </lineage>
</organism>
<evidence type="ECO:0000256" key="4">
    <source>
        <dbReference type="ARBA" id="ARBA00005259"/>
    </source>
</evidence>
<dbReference type="EC" id="1.1.1.193" evidence="13"/>
<dbReference type="InterPro" id="IPR016193">
    <property type="entry name" value="Cytidine_deaminase-like"/>
</dbReference>
<evidence type="ECO:0000256" key="9">
    <source>
        <dbReference type="ARBA" id="ARBA00022833"/>
    </source>
</evidence>
<dbReference type="AlphaFoldDB" id="A0A371B197"/>
<dbReference type="PIRSF" id="PIRSF006769">
    <property type="entry name" value="RibD"/>
    <property type="match status" value="1"/>
</dbReference>
<dbReference type="InterPro" id="IPR011549">
    <property type="entry name" value="RibD_C"/>
</dbReference>
<feature type="binding site" evidence="16">
    <location>
        <position position="98"/>
    </location>
    <ligand>
        <name>Zn(2+)</name>
        <dbReference type="ChEBI" id="CHEBI:29105"/>
        <note>catalytic</note>
    </ligand>
</feature>
<proteinExistence type="inferred from homology"/>
<feature type="binding site" evidence="16">
    <location>
        <position position="64"/>
    </location>
    <ligand>
        <name>Zn(2+)</name>
        <dbReference type="ChEBI" id="CHEBI:29105"/>
        <note>catalytic</note>
    </ligand>
</feature>
<dbReference type="FunFam" id="3.40.140.10:FF:000025">
    <property type="entry name" value="Riboflavin biosynthesis protein RibD"/>
    <property type="match status" value="1"/>
</dbReference>
<keyword evidence="11 13" id="KW-0560">Oxidoreductase</keyword>
<evidence type="ECO:0000256" key="12">
    <source>
        <dbReference type="ARBA" id="ARBA00023268"/>
    </source>
</evidence>
<dbReference type="SUPFAM" id="SSF53597">
    <property type="entry name" value="Dihydrofolate reductase-like"/>
    <property type="match status" value="1"/>
</dbReference>
<protein>
    <recommendedName>
        <fullName evidence="13">Riboflavin biosynthesis protein RibD</fullName>
    </recommendedName>
    <domain>
        <recommendedName>
            <fullName evidence="13">Diaminohydroxyphosphoribosylaminopyrimidine deaminase</fullName>
            <shortName evidence="13">DRAP deaminase</shortName>
            <ecNumber evidence="13">3.5.4.26</ecNumber>
        </recommendedName>
        <alternativeName>
            <fullName evidence="13">Riboflavin-specific deaminase</fullName>
        </alternativeName>
    </domain>
    <domain>
        <recommendedName>
            <fullName evidence="13">5-amino-6-(5-phosphoribosylamino)uracil reductase</fullName>
            <ecNumber evidence="13">1.1.1.193</ecNumber>
        </recommendedName>
        <alternativeName>
            <fullName evidence="13">HTP reductase</fullName>
        </alternativeName>
    </domain>
</protein>
<dbReference type="InterPro" id="IPR002125">
    <property type="entry name" value="CMP_dCMP_dom"/>
</dbReference>
<evidence type="ECO:0000256" key="3">
    <source>
        <dbReference type="ARBA" id="ARBA00004910"/>
    </source>
</evidence>
<comment type="similarity">
    <text evidence="4 13">In the N-terminal section; belongs to the cytidine and deoxycytidylate deaminase family.</text>
</comment>
<feature type="binding site" evidence="15">
    <location>
        <position position="198"/>
    </location>
    <ligand>
        <name>substrate</name>
    </ligand>
</feature>
<comment type="similarity">
    <text evidence="5 13">In the C-terminal section; belongs to the HTP reductase family.</text>
</comment>
<evidence type="ECO:0000256" key="1">
    <source>
        <dbReference type="ARBA" id="ARBA00002151"/>
    </source>
</evidence>
<comment type="pathway">
    <text evidence="2 13">Cofactor biosynthesis; riboflavin biosynthesis; 5-amino-6-(D-ribitylamino)uracil from GTP: step 2/4.</text>
</comment>
<dbReference type="Gene3D" id="3.40.430.10">
    <property type="entry name" value="Dihydrofolate Reductase, subunit A"/>
    <property type="match status" value="1"/>
</dbReference>
<evidence type="ECO:0000256" key="11">
    <source>
        <dbReference type="ARBA" id="ARBA00023002"/>
    </source>
</evidence>
<sequence>MSEAEAANSASSGSAVDERFMRLALSLGRRGLGNTWPNPAVGCVIVKDGVIVGRGWTQPGGRPHAEVEALRRAKRLAKGATAYVTLEPCSHEGKTPPCADAIIKAGVARVVSAIEDPNPEVAGQGHARLRDNGIVVDVGLCADEARRAHAGHIARITTSRPHVTLKLAVSADGKAGLAGRKQAVITGDEARNHVFNIRAQHDAILVGLGTVLADNPQLTARLPGLYERSPVRVVLDAQLRVPLSLSVISTVRDVPTWVFASQKASPVAEEILVSKGARVFRVDDTQGRLDLDEVMKVLGGEGITRLMVEGGPTVAASFVAADLVDEFVLLKGPKAIGEGGIGPLEGMALDRLTGKLELDGTEALGADTLEHYVRC</sequence>
<comment type="catalytic activity">
    <reaction evidence="13">
        <text>5-amino-6-(5-phospho-D-ribitylamino)uracil + NADP(+) = 5-amino-6-(5-phospho-D-ribosylamino)uracil + NADPH + H(+)</text>
        <dbReference type="Rhea" id="RHEA:17845"/>
        <dbReference type="ChEBI" id="CHEBI:15378"/>
        <dbReference type="ChEBI" id="CHEBI:57783"/>
        <dbReference type="ChEBI" id="CHEBI:58349"/>
        <dbReference type="ChEBI" id="CHEBI:58421"/>
        <dbReference type="ChEBI" id="CHEBI:58453"/>
        <dbReference type="EC" id="1.1.1.193"/>
    </reaction>
</comment>
<dbReference type="InterPro" id="IPR024072">
    <property type="entry name" value="DHFR-like_dom_sf"/>
</dbReference>
<evidence type="ECO:0000256" key="6">
    <source>
        <dbReference type="ARBA" id="ARBA00022619"/>
    </source>
</evidence>
<evidence type="ECO:0000256" key="13">
    <source>
        <dbReference type="PIRNR" id="PIRNR006769"/>
    </source>
</evidence>
<accession>A0A371B197</accession>
<dbReference type="Gene3D" id="3.40.140.10">
    <property type="entry name" value="Cytidine Deaminase, domain 2"/>
    <property type="match status" value="1"/>
</dbReference>
<keyword evidence="12" id="KW-0511">Multifunctional enzyme</keyword>
<dbReference type="EC" id="3.5.4.26" evidence="13"/>
<dbReference type="InterPro" id="IPR004794">
    <property type="entry name" value="Eubact_RibD"/>
</dbReference>